<evidence type="ECO:0000256" key="1">
    <source>
        <dbReference type="SAM" id="Phobius"/>
    </source>
</evidence>
<dbReference type="RefSeq" id="XP_021338651.1">
    <property type="nucleotide sequence ID" value="XM_021482093.1"/>
</dbReference>
<name>A0A1R4ABX0_BABMR</name>
<reference evidence="2 3" key="1">
    <citation type="journal article" date="2012" name="Nucleic Acids Res.">
        <title>Sequencing of the smallest Apicomplexan genome from the human pathogen Babesia microti.</title>
        <authorList>
            <person name="Cornillot E."/>
            <person name="Hadj-Kaddour K."/>
            <person name="Dassouli A."/>
            <person name="Noel B."/>
            <person name="Ranwez V."/>
            <person name="Vacherie B."/>
            <person name="Augagneur Y."/>
            <person name="Bres V."/>
            <person name="Duclos A."/>
            <person name="Randazzo S."/>
            <person name="Carcy B."/>
            <person name="Debierre-Grockiego F."/>
            <person name="Delbecq S."/>
            <person name="Moubri-Menage K."/>
            <person name="Shams-Eldin H."/>
            <person name="Usmani-Brown S."/>
            <person name="Bringaud F."/>
            <person name="Wincker P."/>
            <person name="Vivares C.P."/>
            <person name="Schwarz R.T."/>
            <person name="Schetters T.P."/>
            <person name="Krause P.J."/>
            <person name="Gorenflot A."/>
            <person name="Berry V."/>
            <person name="Barbe V."/>
            <person name="Ben Mamoun C."/>
        </authorList>
    </citation>
    <scope>NUCLEOTIDE SEQUENCE [LARGE SCALE GENOMIC DNA]</scope>
    <source>
        <strain evidence="2 3">RI</strain>
    </source>
</reference>
<dbReference type="EMBL" id="LN871598">
    <property type="protein sequence ID" value="SJK86496.1"/>
    <property type="molecule type" value="Genomic_DNA"/>
</dbReference>
<reference evidence="2 3" key="3">
    <citation type="journal article" date="2016" name="Sci. Rep.">
        <title>Genome-wide diversity and gene expression profiling of Babesia microti isolates identify polymorphic genes that mediate host-pathogen interactions.</title>
        <authorList>
            <person name="Silva J.C."/>
            <person name="Cornillot E."/>
            <person name="McCracken C."/>
            <person name="Usmani-Brown S."/>
            <person name="Dwivedi A."/>
            <person name="Ifeonu O.O."/>
            <person name="Crabtree J."/>
            <person name="Gotia H.T."/>
            <person name="Virji A.Z."/>
            <person name="Reynes C."/>
            <person name="Colinge J."/>
            <person name="Kumar V."/>
            <person name="Lawres L."/>
            <person name="Pazzi J.E."/>
            <person name="Pablo J.V."/>
            <person name="Hung C."/>
            <person name="Brancato J."/>
            <person name="Kumari P."/>
            <person name="Orvis J."/>
            <person name="Tretina K."/>
            <person name="Chibucos M."/>
            <person name="Ott S."/>
            <person name="Sadzewicz L."/>
            <person name="Sengamalay N."/>
            <person name="Shetty A.C."/>
            <person name="Su Q."/>
            <person name="Tallon L."/>
            <person name="Fraser C.M."/>
            <person name="Frutos R."/>
            <person name="Molina D.M."/>
            <person name="Krause P.J."/>
            <person name="Ben Mamoun C."/>
        </authorList>
    </citation>
    <scope>NUCLEOTIDE SEQUENCE [LARGE SCALE GENOMIC DNA]</scope>
    <source>
        <strain evidence="2 3">RI</strain>
    </source>
</reference>
<evidence type="ECO:0000313" key="3">
    <source>
        <dbReference type="Proteomes" id="UP000002899"/>
    </source>
</evidence>
<dbReference type="GeneID" id="24425190"/>
<reference evidence="2 3" key="2">
    <citation type="journal article" date="2013" name="PLoS ONE">
        <title>Whole genome mapping and re-organization of the nuclear and mitochondrial genomes of Babesia microti isolates.</title>
        <authorList>
            <person name="Cornillot E."/>
            <person name="Dassouli A."/>
            <person name="Garg A."/>
            <person name="Pachikara N."/>
            <person name="Randazzo S."/>
            <person name="Depoix D."/>
            <person name="Carcy B."/>
            <person name="Delbecq S."/>
            <person name="Frutos R."/>
            <person name="Silva J.C."/>
            <person name="Sutton R."/>
            <person name="Krause P.J."/>
            <person name="Mamoun C.B."/>
        </authorList>
    </citation>
    <scope>NUCLEOTIDE SEQUENCE [LARGE SCALE GENOMIC DNA]</scope>
    <source>
        <strain evidence="2 3">RI</strain>
    </source>
</reference>
<evidence type="ECO:0000313" key="2">
    <source>
        <dbReference type="EMBL" id="SJK86496.1"/>
    </source>
</evidence>
<dbReference type="VEuPathDB" id="PiroplasmaDB:BMR1_03g02740"/>
<protein>
    <submittedName>
        <fullName evidence="2">Uncharacterized protein</fullName>
    </submittedName>
</protein>
<sequence length="164" mass="18672">MPYCSLLPVLTVPFISIGSILCFSQFAKVLDRERSGDSVCILRNDMLLDSDGTTPNQCRCDFTKLSTYEYECSKDESGYVNHRICREKPCQICCKLLLSMGVTNEPAILCQKRCFGSPKIDNVTETAKFELAGKLWEFTHIFKQKNISHTIKEAHKTDYNVIQL</sequence>
<dbReference type="Proteomes" id="UP000002899">
    <property type="component" value="Chromosome III"/>
</dbReference>
<dbReference type="KEGG" id="bmic:BMR1_03g02740"/>
<keyword evidence="1" id="KW-0812">Transmembrane</keyword>
<keyword evidence="1" id="KW-1133">Transmembrane helix</keyword>
<feature type="transmembrane region" description="Helical" evidence="1">
    <location>
        <begin position="6"/>
        <end position="27"/>
    </location>
</feature>
<accession>A0A1R4ABX0</accession>
<keyword evidence="3" id="KW-1185">Reference proteome</keyword>
<dbReference type="AlphaFoldDB" id="A0A1R4ABX0"/>
<organism evidence="2 3">
    <name type="scientific">Babesia microti (strain RI)</name>
    <dbReference type="NCBI Taxonomy" id="1133968"/>
    <lineage>
        <taxon>Eukaryota</taxon>
        <taxon>Sar</taxon>
        <taxon>Alveolata</taxon>
        <taxon>Apicomplexa</taxon>
        <taxon>Aconoidasida</taxon>
        <taxon>Piroplasmida</taxon>
        <taxon>Babesiidae</taxon>
        <taxon>Babesia</taxon>
    </lineage>
</organism>
<keyword evidence="1" id="KW-0472">Membrane</keyword>
<proteinExistence type="predicted"/>